<dbReference type="Proteomes" id="UP000675881">
    <property type="component" value="Chromosome 9"/>
</dbReference>
<dbReference type="InterPro" id="IPR006461">
    <property type="entry name" value="PLAC_motif_containing"/>
</dbReference>
<accession>A0A7R8D8B6</accession>
<dbReference type="OrthoDB" id="1045822at2759"/>
<gene>
    <name evidence="2" type="ORF">LSAA_14983</name>
</gene>
<evidence type="ECO:0000256" key="1">
    <source>
        <dbReference type="ARBA" id="ARBA00009024"/>
    </source>
</evidence>
<dbReference type="AlphaFoldDB" id="A0A7R8D8B6"/>
<keyword evidence="3" id="KW-1185">Reference proteome</keyword>
<protein>
    <submittedName>
        <fullName evidence="2">(salmon louse) hypothetical protein</fullName>
    </submittedName>
</protein>
<proteinExistence type="inferred from homology"/>
<evidence type="ECO:0000313" key="3">
    <source>
        <dbReference type="Proteomes" id="UP000675881"/>
    </source>
</evidence>
<name>A0A7R8D8B6_LEPSM</name>
<dbReference type="EMBL" id="HG994588">
    <property type="protein sequence ID" value="CAF3034043.1"/>
    <property type="molecule type" value="Genomic_DNA"/>
</dbReference>
<reference evidence="2" key="1">
    <citation type="submission" date="2021-02" db="EMBL/GenBank/DDBJ databases">
        <authorList>
            <person name="Bekaert M."/>
        </authorList>
    </citation>
    <scope>NUCLEOTIDE SEQUENCE</scope>
    <source>
        <strain evidence="2">IoA-00</strain>
    </source>
</reference>
<evidence type="ECO:0000313" key="2">
    <source>
        <dbReference type="EMBL" id="CAF3034043.1"/>
    </source>
</evidence>
<sequence>MARVMKENPLAHYVITPFIIRRSADQPLLLKLRIQPVSLRYFFLEDGRDTLLILLENDYYMETKPLWMLRGEAREKYGIEGSTGEDAMTAFCCGPCVQCQTGTEIKERGDSN</sequence>
<comment type="similarity">
    <text evidence="1">Belongs to the cornifelin family.</text>
</comment>
<organism evidence="2 3">
    <name type="scientific">Lepeophtheirus salmonis</name>
    <name type="common">Salmon louse</name>
    <name type="synonym">Caligus salmonis</name>
    <dbReference type="NCBI Taxonomy" id="72036"/>
    <lineage>
        <taxon>Eukaryota</taxon>
        <taxon>Metazoa</taxon>
        <taxon>Ecdysozoa</taxon>
        <taxon>Arthropoda</taxon>
        <taxon>Crustacea</taxon>
        <taxon>Multicrustacea</taxon>
        <taxon>Hexanauplia</taxon>
        <taxon>Copepoda</taxon>
        <taxon>Siphonostomatoida</taxon>
        <taxon>Caligidae</taxon>
        <taxon>Lepeophtheirus</taxon>
    </lineage>
</organism>
<dbReference type="Pfam" id="PF04749">
    <property type="entry name" value="PLAC8"/>
    <property type="match status" value="1"/>
</dbReference>